<feature type="domain" description="Helicase ATP-binding" evidence="6">
    <location>
        <begin position="139"/>
        <end position="308"/>
    </location>
</feature>
<dbReference type="SMART" id="SM00487">
    <property type="entry name" value="DEXDc"/>
    <property type="match status" value="1"/>
</dbReference>
<keyword evidence="1" id="KW-0547">Nucleotide-binding</keyword>
<evidence type="ECO:0000256" key="3">
    <source>
        <dbReference type="ARBA" id="ARBA00022806"/>
    </source>
</evidence>
<dbReference type="GO" id="GO:0004386">
    <property type="term" value="F:helicase activity"/>
    <property type="evidence" value="ECO:0007669"/>
    <property type="project" value="UniProtKB-KW"/>
</dbReference>
<feature type="domain" description="Helicase C-terminal" evidence="7">
    <location>
        <begin position="470"/>
        <end position="631"/>
    </location>
</feature>
<dbReference type="Gene3D" id="3.40.50.10810">
    <property type="entry name" value="Tandem AAA-ATPase domain"/>
    <property type="match status" value="1"/>
</dbReference>
<dbReference type="InterPro" id="IPR001650">
    <property type="entry name" value="Helicase_C-like"/>
</dbReference>
<dbReference type="InterPro" id="IPR057342">
    <property type="entry name" value="DEXDc_RapA"/>
</dbReference>
<dbReference type="Pfam" id="PF00176">
    <property type="entry name" value="SNF2-rel_dom"/>
    <property type="match status" value="1"/>
</dbReference>
<gene>
    <name evidence="8" type="ORF">GCM10009691_38460</name>
</gene>
<reference evidence="9" key="1">
    <citation type="journal article" date="2019" name="Int. J. Syst. Evol. Microbiol.">
        <title>The Global Catalogue of Microorganisms (GCM) 10K type strain sequencing project: providing services to taxonomists for standard genome sequencing and annotation.</title>
        <authorList>
            <consortium name="The Broad Institute Genomics Platform"/>
            <consortium name="The Broad Institute Genome Sequencing Center for Infectious Disease"/>
            <person name="Wu L."/>
            <person name="Ma J."/>
        </authorList>
    </citation>
    <scope>NUCLEOTIDE SEQUENCE [LARGE SCALE GENOMIC DNA]</scope>
    <source>
        <strain evidence="9">JCM 13319</strain>
    </source>
</reference>
<dbReference type="EMBL" id="BAAALY010000019">
    <property type="protein sequence ID" value="GAA1560888.1"/>
    <property type="molecule type" value="Genomic_DNA"/>
</dbReference>
<dbReference type="InterPro" id="IPR038718">
    <property type="entry name" value="SNF2-like_sf"/>
</dbReference>
<dbReference type="InterPro" id="IPR000330">
    <property type="entry name" value="SNF2_N"/>
</dbReference>
<dbReference type="PANTHER" id="PTHR45766:SF6">
    <property type="entry name" value="SWI_SNF-RELATED MATRIX-ASSOCIATED ACTIN-DEPENDENT REGULATOR OF CHROMATIN SUBFAMILY A-LIKE PROTEIN 1"/>
    <property type="match status" value="1"/>
</dbReference>
<evidence type="ECO:0000256" key="4">
    <source>
        <dbReference type="ARBA" id="ARBA00022840"/>
    </source>
</evidence>
<dbReference type="CDD" id="cd18793">
    <property type="entry name" value="SF2_C_SNF"/>
    <property type="match status" value="1"/>
</dbReference>
<keyword evidence="3 8" id="KW-0347">Helicase</keyword>
<feature type="compositionally biased region" description="Polar residues" evidence="5">
    <location>
        <begin position="683"/>
        <end position="705"/>
    </location>
</feature>
<proteinExistence type="predicted"/>
<dbReference type="Proteomes" id="UP001501791">
    <property type="component" value="Unassembled WGS sequence"/>
</dbReference>
<feature type="region of interest" description="Disordered" evidence="5">
    <location>
        <begin position="675"/>
        <end position="713"/>
    </location>
</feature>
<dbReference type="SMART" id="SM00490">
    <property type="entry name" value="HELICc"/>
    <property type="match status" value="1"/>
</dbReference>
<evidence type="ECO:0000256" key="5">
    <source>
        <dbReference type="SAM" id="MobiDB-lite"/>
    </source>
</evidence>
<keyword evidence="2" id="KW-0378">Hydrolase</keyword>
<name>A0ABP4NIB3_9MICO</name>
<keyword evidence="4" id="KW-0067">ATP-binding</keyword>
<accession>A0ABP4NIB3</accession>
<dbReference type="PANTHER" id="PTHR45766">
    <property type="entry name" value="DNA ANNEALING HELICASE AND ENDONUCLEASE ZRANB3 FAMILY MEMBER"/>
    <property type="match status" value="1"/>
</dbReference>
<keyword evidence="9" id="KW-1185">Reference proteome</keyword>
<dbReference type="InterPro" id="IPR014001">
    <property type="entry name" value="Helicase_ATP-bd"/>
</dbReference>
<comment type="caution">
    <text evidence="8">The sequence shown here is derived from an EMBL/GenBank/DDBJ whole genome shotgun (WGS) entry which is preliminary data.</text>
</comment>
<dbReference type="Pfam" id="PF00271">
    <property type="entry name" value="Helicase_C"/>
    <property type="match status" value="1"/>
</dbReference>
<dbReference type="InterPro" id="IPR027417">
    <property type="entry name" value="P-loop_NTPase"/>
</dbReference>
<protein>
    <submittedName>
        <fullName evidence="8">DEAD/DEAH box helicase</fullName>
    </submittedName>
</protein>
<dbReference type="Gene3D" id="3.40.50.300">
    <property type="entry name" value="P-loop containing nucleotide triphosphate hydrolases"/>
    <property type="match status" value="1"/>
</dbReference>
<evidence type="ECO:0000259" key="7">
    <source>
        <dbReference type="PROSITE" id="PS51194"/>
    </source>
</evidence>
<evidence type="ECO:0000256" key="2">
    <source>
        <dbReference type="ARBA" id="ARBA00022801"/>
    </source>
</evidence>
<evidence type="ECO:0000259" key="6">
    <source>
        <dbReference type="PROSITE" id="PS51192"/>
    </source>
</evidence>
<dbReference type="PROSITE" id="PS51194">
    <property type="entry name" value="HELICASE_CTER"/>
    <property type="match status" value="1"/>
</dbReference>
<dbReference type="SUPFAM" id="SSF52540">
    <property type="entry name" value="P-loop containing nucleoside triphosphate hydrolases"/>
    <property type="match status" value="2"/>
</dbReference>
<evidence type="ECO:0000256" key="1">
    <source>
        <dbReference type="ARBA" id="ARBA00022741"/>
    </source>
</evidence>
<dbReference type="CDD" id="cd18011">
    <property type="entry name" value="DEXDc_RapA"/>
    <property type="match status" value="1"/>
</dbReference>
<sequence length="1036" mass="114312">MSSLAQQPAELGTLAPGSVIEVRDEEWLVTGVQTVYERANHQEVIPTKPVQRIEVQGLSELVRDSSAIFYDSIDTVTPIDPRQAPLINDPSSGYRDAQLWLEATLMKTSVPVEDTNLTVSGGMLIDAKAYQQTPVRKILNPENLRPRILLADAVGLGKTIEIGLILAELIKRGRGDRLLIVTPKHVLEQMQHEMWTKFAIPFVRLDSQGIQRIRQKLPATRNPFTYFKRAIISIDTLKSDRYLAHLRKHQWDAVVIDESHNVTNTNSLNHRLADTLAKNTDALVLASATPHNGKKESFAELIRLLEPTAVTPSGDLDEEAVKKLIVRRHRYSDDVRREVGADWAERREPQARVAHASLEENAVAEELDQIWLHPNGSSPYSGKTSLFPWTLAKAFLSSPEALIETIDNRVRSLHSGTTSTHGTPDTEAVDRELRALARLRSYAQDSLDAVSDNRAVKRPQTGKYGALLDYLREIGIGPRNDTRVVVFAERVATLQSLQANIRTDLKLKDDQVAVLHGGLSDVEQQDVVESFKKKSSPIRVLVTGDVASEGVNLHSQCHELIHFDIPWSLIRIEQRNGRIDRYGQTERPQITTVVLQPDAETFSGDIRVLKRLIEKENEAHTALGDAAALMGKYTAEAEEDAIKQALARGQGLDEVVGDVDAGDFGDDFMNLLLTGLPDETPESDATTASHVTDTASEATAGTGSDTDAEADAPRSATGLTLYSAPVDFLHDGLAMVYRNHPEQPSTDDGSGGVRWLLHPREAIVELEPPRDMRRRLENLPQSYLKERGVLSNFKLATSKARGIELVNAARNSTDAKNNSLWPEAHFLGPMHPVLIWAADRALARVPKRGGIYAVRGDVVAPTVIVHAGLTNRRGQMVSSVFRTVTFPSSDPSFGLTGEYENAEAVVTDLGLRAALTNPGPIDLAHIQTLVPAAIDTVAASLDEVIASGTRRIEARVAAWYDRNERWRQTALDLNQVSTLRQRMKTVSSEDELIDSMKPNRSLLRPLLLVVPTDTPVAREAAPTAARTHTVLDTEEK</sequence>
<dbReference type="InterPro" id="IPR049730">
    <property type="entry name" value="SNF2/RAD54-like_C"/>
</dbReference>
<evidence type="ECO:0000313" key="8">
    <source>
        <dbReference type="EMBL" id="GAA1560888.1"/>
    </source>
</evidence>
<organism evidence="8 9">
    <name type="scientific">Brevibacterium picturae</name>
    <dbReference type="NCBI Taxonomy" id="260553"/>
    <lineage>
        <taxon>Bacteria</taxon>
        <taxon>Bacillati</taxon>
        <taxon>Actinomycetota</taxon>
        <taxon>Actinomycetes</taxon>
        <taxon>Micrococcales</taxon>
        <taxon>Brevibacteriaceae</taxon>
        <taxon>Brevibacterium</taxon>
    </lineage>
</organism>
<evidence type="ECO:0000313" key="9">
    <source>
        <dbReference type="Proteomes" id="UP001501791"/>
    </source>
</evidence>
<dbReference type="PROSITE" id="PS51192">
    <property type="entry name" value="HELICASE_ATP_BIND_1"/>
    <property type="match status" value="1"/>
</dbReference>